<dbReference type="eggNOG" id="ENOG5030TUM">
    <property type="taxonomic scope" value="Bacteria"/>
</dbReference>
<dbReference type="RefSeq" id="WP_014110676.1">
    <property type="nucleotide sequence ID" value="NC_016041.1"/>
</dbReference>
<evidence type="ECO:0000259" key="1">
    <source>
        <dbReference type="Pfam" id="PF17948"/>
    </source>
</evidence>
<dbReference type="HOGENOM" id="CLU_108351_0_0_6"/>
<protein>
    <submittedName>
        <fullName evidence="2">Flavodoxin</fullName>
    </submittedName>
</protein>
<reference evidence="2 3" key="1">
    <citation type="journal article" date="2011" name="J. Bacteriol.">
        <title>Complete genome sequence of seawater bacterium Glaciecola nitratireducens FR1064T.</title>
        <authorList>
            <person name="Bian F."/>
            <person name="Qin Q.L."/>
            <person name="Xie B.B."/>
            <person name="Shu Y.L."/>
            <person name="Zhang X.Y."/>
            <person name="Yu Y."/>
            <person name="Chen B."/>
            <person name="Chen X.L."/>
            <person name="Zhou B.C."/>
            <person name="Zhang Y.Z."/>
        </authorList>
    </citation>
    <scope>NUCLEOTIDE SEQUENCE [LARGE SCALE GENOMIC DNA]</scope>
    <source>
        <strain evidence="3">JCM 12485 / KCTC 12276 / FR1064</strain>
    </source>
</reference>
<dbReference type="Proteomes" id="UP000009282">
    <property type="component" value="Chromosome"/>
</dbReference>
<dbReference type="Gene3D" id="1.10.8.1180">
    <property type="match status" value="1"/>
</dbReference>
<proteinExistence type="predicted"/>
<dbReference type="Pfam" id="PF17948">
    <property type="entry name" value="DnaT"/>
    <property type="match status" value="1"/>
</dbReference>
<gene>
    <name evidence="2" type="ordered locus">GNIT_3711</name>
</gene>
<dbReference type="OrthoDB" id="5591714at2"/>
<dbReference type="KEGG" id="gni:GNIT_3711"/>
<dbReference type="AlphaFoldDB" id="G4QNK1"/>
<accession>G4QNK1</accession>
<sequence>MNSLEIDALQLSMSNHARALYSIYLAPKGYASKGKLTLSYQDIMQFLNSKEEIVTLGRQVNSLLKELDNVGLIRIEDDQSYKRSLNKQVIHLPLSVSKEISSIATDKHQSFVKMNVSWRPDADLFEQLCQLVGVIDKGYSADELGEYIAYWLGYPEKQFTDYQWTQKFVLNIKQRRQRQPVNKEQTKIGHQWITPQAGLEIDDNVKQLVEKYSGKS</sequence>
<evidence type="ECO:0000313" key="2">
    <source>
        <dbReference type="EMBL" id="AEP31805.1"/>
    </source>
</evidence>
<dbReference type="EMBL" id="CP003060">
    <property type="protein sequence ID" value="AEP31805.1"/>
    <property type="molecule type" value="Genomic_DNA"/>
</dbReference>
<dbReference type="InterPro" id="IPR040480">
    <property type="entry name" value="DnaT_DNA_bind"/>
</dbReference>
<organism evidence="2 3">
    <name type="scientific">Glaciecola nitratireducens (strain JCM 12485 / KCTC 12276 / FR1064)</name>
    <dbReference type="NCBI Taxonomy" id="1085623"/>
    <lineage>
        <taxon>Bacteria</taxon>
        <taxon>Pseudomonadati</taxon>
        <taxon>Pseudomonadota</taxon>
        <taxon>Gammaproteobacteria</taxon>
        <taxon>Alteromonadales</taxon>
        <taxon>Alteromonadaceae</taxon>
        <taxon>Brumicola</taxon>
    </lineage>
</organism>
<keyword evidence="3" id="KW-1185">Reference proteome</keyword>
<name>G4QNK1_GLANF</name>
<feature type="domain" description="DnaT DNA-binding" evidence="1">
    <location>
        <begin position="113"/>
        <end position="183"/>
    </location>
</feature>
<dbReference type="STRING" id="1085623.GNIT_3711"/>
<evidence type="ECO:0000313" key="3">
    <source>
        <dbReference type="Proteomes" id="UP000009282"/>
    </source>
</evidence>